<dbReference type="InterPro" id="IPR006585">
    <property type="entry name" value="FTP1"/>
</dbReference>
<comment type="subunit">
    <text evidence="3">Homotrimer.</text>
</comment>
<dbReference type="Pfam" id="PF02140">
    <property type="entry name" value="SUEL_Lectin"/>
    <property type="match status" value="1"/>
</dbReference>
<feature type="transmembrane region" description="Helical" evidence="11">
    <location>
        <begin position="243"/>
        <end position="266"/>
    </location>
</feature>
<dbReference type="PROSITE" id="PS51125">
    <property type="entry name" value="NHL"/>
    <property type="match status" value="1"/>
</dbReference>
<keyword evidence="11" id="KW-0472">Membrane</keyword>
<keyword evidence="4" id="KW-0479">Metal-binding</keyword>
<dbReference type="CDD" id="cd05819">
    <property type="entry name" value="NHL"/>
    <property type="match status" value="1"/>
</dbReference>
<dbReference type="InterPro" id="IPR043159">
    <property type="entry name" value="Lectin_gal-bd_sf"/>
</dbReference>
<feature type="region of interest" description="Disordered" evidence="10">
    <location>
        <begin position="182"/>
        <end position="233"/>
    </location>
</feature>
<feature type="compositionally biased region" description="Low complexity" evidence="10">
    <location>
        <begin position="21"/>
        <end position="33"/>
    </location>
</feature>
<feature type="region of interest" description="Disordered" evidence="10">
    <location>
        <begin position="17"/>
        <end position="44"/>
    </location>
</feature>
<accession>C3Z037</accession>
<keyword evidence="5" id="KW-0430">Lectin</keyword>
<dbReference type="GO" id="GO:0001868">
    <property type="term" value="P:regulation of complement activation, lectin pathway"/>
    <property type="evidence" value="ECO:0007669"/>
    <property type="project" value="UniProtKB-ARBA"/>
</dbReference>
<dbReference type="CDD" id="cd22827">
    <property type="entry name" value="Gal_Rha_Lectin_SUL-I-like"/>
    <property type="match status" value="1"/>
</dbReference>
<evidence type="ECO:0000256" key="4">
    <source>
        <dbReference type="ARBA" id="ARBA00022723"/>
    </source>
</evidence>
<protein>
    <recommendedName>
        <fullName evidence="12">SUEL-type lectin domain-containing protein</fullName>
    </recommendedName>
</protein>
<evidence type="ECO:0000256" key="10">
    <source>
        <dbReference type="SAM" id="MobiDB-lite"/>
    </source>
</evidence>
<feature type="region of interest" description="Disordered" evidence="10">
    <location>
        <begin position="623"/>
        <end position="675"/>
    </location>
</feature>
<dbReference type="AlphaFoldDB" id="C3Z037"/>
<dbReference type="InterPro" id="IPR051941">
    <property type="entry name" value="BG_Antigen-Binding_Lectin"/>
</dbReference>
<dbReference type="InterPro" id="IPR008979">
    <property type="entry name" value="Galactose-bd-like_sf"/>
</dbReference>
<dbReference type="GO" id="GO:0046872">
    <property type="term" value="F:metal ion binding"/>
    <property type="evidence" value="ECO:0007669"/>
    <property type="project" value="UniProtKB-KW"/>
</dbReference>
<dbReference type="GO" id="GO:0010185">
    <property type="term" value="P:regulation of cellular defense response"/>
    <property type="evidence" value="ECO:0007669"/>
    <property type="project" value="UniProtKB-ARBA"/>
</dbReference>
<evidence type="ECO:0000256" key="1">
    <source>
        <dbReference type="ARBA" id="ARBA00002219"/>
    </source>
</evidence>
<comment type="function">
    <text evidence="1">Acts as a defensive agent. Recognizes blood group fucosylated oligosaccharides including A, B, H and Lewis B-type antigens. Does not recognize Lewis A antigen and has low affinity for monovalent haptens.</text>
</comment>
<dbReference type="InterPro" id="IPR000922">
    <property type="entry name" value="Lectin_gal-bd_dom"/>
</dbReference>
<evidence type="ECO:0000256" key="8">
    <source>
        <dbReference type="ARBA" id="ARBA00023157"/>
    </source>
</evidence>
<evidence type="ECO:0000256" key="7">
    <source>
        <dbReference type="ARBA" id="ARBA00022837"/>
    </source>
</evidence>
<feature type="repeat" description="NHL" evidence="9">
    <location>
        <begin position="319"/>
        <end position="362"/>
    </location>
</feature>
<dbReference type="InParanoid" id="C3Z037"/>
<feature type="compositionally biased region" description="Basic and acidic residues" evidence="10">
    <location>
        <begin position="574"/>
        <end position="589"/>
    </location>
</feature>
<dbReference type="Gene3D" id="2.60.120.740">
    <property type="match status" value="1"/>
</dbReference>
<keyword evidence="11" id="KW-1133">Transmembrane helix</keyword>
<proteinExistence type="inferred from homology"/>
<dbReference type="Gene3D" id="2.120.10.30">
    <property type="entry name" value="TolB, C-terminal domain"/>
    <property type="match status" value="1"/>
</dbReference>
<keyword evidence="7" id="KW-0106">Calcium</keyword>
<dbReference type="CDD" id="cd10909">
    <property type="entry name" value="ChtBD1_GH18_2"/>
    <property type="match status" value="1"/>
</dbReference>
<dbReference type="eggNOG" id="KOG4729">
    <property type="taxonomic scope" value="Eukaryota"/>
</dbReference>
<evidence type="ECO:0000256" key="11">
    <source>
        <dbReference type="SAM" id="Phobius"/>
    </source>
</evidence>
<dbReference type="InterPro" id="IPR001258">
    <property type="entry name" value="NHL_repeat"/>
</dbReference>
<dbReference type="Pfam" id="PF01436">
    <property type="entry name" value="NHL"/>
    <property type="match status" value="1"/>
</dbReference>
<organism>
    <name type="scientific">Branchiostoma floridae</name>
    <name type="common">Florida lancelet</name>
    <name type="synonym">Amphioxus</name>
    <dbReference type="NCBI Taxonomy" id="7739"/>
    <lineage>
        <taxon>Eukaryota</taxon>
        <taxon>Metazoa</taxon>
        <taxon>Chordata</taxon>
        <taxon>Cephalochordata</taxon>
        <taxon>Leptocardii</taxon>
        <taxon>Amphioxiformes</taxon>
        <taxon>Branchiostomatidae</taxon>
        <taxon>Branchiostoma</taxon>
    </lineage>
</organism>
<dbReference type="SUPFAM" id="SSF49785">
    <property type="entry name" value="Galactose-binding domain-like"/>
    <property type="match status" value="1"/>
</dbReference>
<evidence type="ECO:0000256" key="6">
    <source>
        <dbReference type="ARBA" id="ARBA00022737"/>
    </source>
</evidence>
<dbReference type="PANTHER" id="PTHR45713:SF15">
    <property type="entry name" value="F5_8 TYPE C DOMAIN-CONTAINING PROTEIN"/>
    <property type="match status" value="1"/>
</dbReference>
<feature type="region of interest" description="Disordered" evidence="10">
    <location>
        <begin position="115"/>
        <end position="145"/>
    </location>
</feature>
<dbReference type="InterPro" id="IPR011042">
    <property type="entry name" value="6-blade_b-propeller_TolB-like"/>
</dbReference>
<dbReference type="PANTHER" id="PTHR45713">
    <property type="entry name" value="FTP DOMAIN-CONTAINING PROTEIN"/>
    <property type="match status" value="1"/>
</dbReference>
<sequence>MATGNIHTGTRITVQKPMAASNSVSNVSGNQSSHGANSNDSVLNALPPNPMYVPNVHHPTSCECTRHRVCVAVTTGTILMLCIVAGFFLWSFLSTIPPALTTTVATTFTSGPTGYYGSVPTPPAVSNSSQREGTWRQWERSPTPKDWCCRSKRTASVASDDVDIEPYAVAYMEQDDMAAGGTHTETRMQKPTAASSHNNDVSANPSSNDSNSSDVVSEERQHVPNALQPNQHPSTFECTRHRVFSAVTTATVLVSCIVGGVFLWVLGSTNPPALTTTVATTFTSGPTGAECCSSVPTPPAVSNSSQREENHERYRKMQKITFGGRGKEPGKFRENNGVAVSADNEVFVTDLSNNRVQVFNMNGTYLRLFPTVVPGESGRIYPFSVAIDVKPGYLWVVGGKVIFSADAHVVQYRRDGLPIKKFDVRFLNQIPQPRIAIDARNNKVIVGEGQTIMMFQPNGFLVRSFKALGIERIRSVGIHRVMSDKDGNILLTDYVSVQGYSHSGHKIFTFGSFGHQEGRLIFPKDICITPLGHINVANSGNNRPYAVRYQEDHESALGPVDTDVTQPYAVKYQEHGDRGDDHPLSRADVADQNGQTANVACDDTDIEPYAVAYMDQDDMAAGDTHTETRMQKPTAASSHNNDVSANPSSNDSNSSDVVSEERQRVPNALQPNQHPSTFECTRHRVFSAVTTATVLVLCIVGGVFLWVLGSTNPPALTTFTSGPTGAECCSSVPTPPAVSNSSQREATAYACGESGTLQLSCVEGKTLLILDANYGRTSTDHACPCSTCRADCRAVNSLSVVRSACQGKRQCAVRAAYSIFGEDPCWGVQKYLEASYRSSSHPSLWGPEKAVDGFRGTAVSWYNQCLHTNQVYQPWWKVDLGAGDPYTVNRVSVLNRGDCCGDRLRNFQVRVGPNENFAQNDQCGETYTARPANGATIVVYCDQPMSGRYVSIQVMGRSEYLQICDVEVFAETADGPKSWRDDLRCGQHYHAENGQPAECDPDGVLPCCSTAAWCGNTVHHCNCRGCVDYRNTLAGCLCPMWWMVWLLLARRKENISDTLTRVVGWRIAAVLHSLKLNL</sequence>
<dbReference type="eggNOG" id="KOG2177">
    <property type="taxonomic scope" value="Eukaryota"/>
</dbReference>
<evidence type="ECO:0000256" key="3">
    <source>
        <dbReference type="ARBA" id="ARBA00011233"/>
    </source>
</evidence>
<feature type="region of interest" description="Disordered" evidence="10">
    <location>
        <begin position="293"/>
        <end position="313"/>
    </location>
</feature>
<reference evidence="13" key="1">
    <citation type="journal article" date="2008" name="Nature">
        <title>The amphioxus genome and the evolution of the chordate karyotype.</title>
        <authorList>
            <consortium name="US DOE Joint Genome Institute (JGI-PGF)"/>
            <person name="Putnam N.H."/>
            <person name="Butts T."/>
            <person name="Ferrier D.E.K."/>
            <person name="Furlong R.F."/>
            <person name="Hellsten U."/>
            <person name="Kawashima T."/>
            <person name="Robinson-Rechavi M."/>
            <person name="Shoguchi E."/>
            <person name="Terry A."/>
            <person name="Yu J.-K."/>
            <person name="Benito-Gutierrez E.L."/>
            <person name="Dubchak I."/>
            <person name="Garcia-Fernandez J."/>
            <person name="Gibson-Brown J.J."/>
            <person name="Grigoriev I.V."/>
            <person name="Horton A.C."/>
            <person name="de Jong P.J."/>
            <person name="Jurka J."/>
            <person name="Kapitonov V.V."/>
            <person name="Kohara Y."/>
            <person name="Kuroki Y."/>
            <person name="Lindquist E."/>
            <person name="Lucas S."/>
            <person name="Osoegawa K."/>
            <person name="Pennacchio L.A."/>
            <person name="Salamov A.A."/>
            <person name="Satou Y."/>
            <person name="Sauka-Spengler T."/>
            <person name="Schmutz J."/>
            <person name="Shin-I T."/>
            <person name="Toyoda A."/>
            <person name="Bronner-Fraser M."/>
            <person name="Fujiyama A."/>
            <person name="Holland L.Z."/>
            <person name="Holland P.W.H."/>
            <person name="Satoh N."/>
            <person name="Rokhsar D.S."/>
        </authorList>
    </citation>
    <scope>NUCLEOTIDE SEQUENCE [LARGE SCALE GENOMIC DNA]</scope>
    <source>
        <strain evidence="13">S238N-H82</strain>
        <tissue evidence="13">Testes</tissue>
    </source>
</reference>
<dbReference type="Gene3D" id="2.60.120.260">
    <property type="entry name" value="Galactose-binding domain-like"/>
    <property type="match status" value="1"/>
</dbReference>
<dbReference type="PROSITE" id="PS50228">
    <property type="entry name" value="SUEL_LECTIN"/>
    <property type="match status" value="1"/>
</dbReference>
<dbReference type="GO" id="GO:0042806">
    <property type="term" value="F:fucose binding"/>
    <property type="evidence" value="ECO:0007669"/>
    <property type="project" value="UniProtKB-ARBA"/>
</dbReference>
<comment type="similarity">
    <text evidence="2">Belongs to the fucolectin family.</text>
</comment>
<dbReference type="Pfam" id="PF22633">
    <property type="entry name" value="F5_F8_type_C_2"/>
    <property type="match status" value="1"/>
</dbReference>
<feature type="transmembrane region" description="Helical" evidence="11">
    <location>
        <begin position="685"/>
        <end position="708"/>
    </location>
</feature>
<keyword evidence="11" id="KW-0812">Transmembrane</keyword>
<keyword evidence="6" id="KW-0677">Repeat</keyword>
<evidence type="ECO:0000256" key="9">
    <source>
        <dbReference type="PROSITE-ProRule" id="PRU00504"/>
    </source>
</evidence>
<feature type="compositionally biased region" description="Low complexity" evidence="10">
    <location>
        <begin position="198"/>
        <end position="215"/>
    </location>
</feature>
<evidence type="ECO:0000259" key="12">
    <source>
        <dbReference type="PROSITE" id="PS50228"/>
    </source>
</evidence>
<evidence type="ECO:0000256" key="2">
    <source>
        <dbReference type="ARBA" id="ARBA00010147"/>
    </source>
</evidence>
<feature type="region of interest" description="Disordered" evidence="10">
    <location>
        <begin position="574"/>
        <end position="601"/>
    </location>
</feature>
<dbReference type="SUPFAM" id="SSF63829">
    <property type="entry name" value="Calcium-dependent phosphotriesterase"/>
    <property type="match status" value="1"/>
</dbReference>
<keyword evidence="8" id="KW-1015">Disulfide bond</keyword>
<feature type="compositionally biased region" description="Low complexity" evidence="10">
    <location>
        <begin position="640"/>
        <end position="657"/>
    </location>
</feature>
<feature type="transmembrane region" description="Helical" evidence="11">
    <location>
        <begin position="69"/>
        <end position="93"/>
    </location>
</feature>
<evidence type="ECO:0000313" key="13">
    <source>
        <dbReference type="EMBL" id="EEN54096.1"/>
    </source>
</evidence>
<feature type="compositionally biased region" description="Basic and acidic residues" evidence="10">
    <location>
        <begin position="133"/>
        <end position="145"/>
    </location>
</feature>
<dbReference type="SMART" id="SM00607">
    <property type="entry name" value="FTP"/>
    <property type="match status" value="1"/>
</dbReference>
<name>C3Z037_BRAFL</name>
<gene>
    <name evidence="13" type="ORF">BRAFLDRAFT_85699</name>
</gene>
<dbReference type="EMBL" id="GG666567">
    <property type="protein sequence ID" value="EEN54096.1"/>
    <property type="molecule type" value="Genomic_DNA"/>
</dbReference>
<evidence type="ECO:0000256" key="5">
    <source>
        <dbReference type="ARBA" id="ARBA00022734"/>
    </source>
</evidence>
<feature type="domain" description="SUEL-type lectin" evidence="12">
    <location>
        <begin position="757"/>
        <end position="839"/>
    </location>
</feature>